<organism evidence="5">
    <name type="scientific">marine metagenome</name>
    <dbReference type="NCBI Taxonomy" id="408172"/>
    <lineage>
        <taxon>unclassified sequences</taxon>
        <taxon>metagenomes</taxon>
        <taxon>ecological metagenomes</taxon>
    </lineage>
</organism>
<evidence type="ECO:0000259" key="4">
    <source>
        <dbReference type="Pfam" id="PF00496"/>
    </source>
</evidence>
<protein>
    <recommendedName>
        <fullName evidence="4">Solute-binding protein family 5 domain-containing protein</fullName>
    </recommendedName>
</protein>
<evidence type="ECO:0000256" key="3">
    <source>
        <dbReference type="ARBA" id="ARBA00022729"/>
    </source>
</evidence>
<dbReference type="EMBL" id="UINC01000085">
    <property type="protein sequence ID" value="SUZ48776.1"/>
    <property type="molecule type" value="Genomic_DNA"/>
</dbReference>
<dbReference type="GO" id="GO:0043190">
    <property type="term" value="C:ATP-binding cassette (ABC) transporter complex"/>
    <property type="evidence" value="ECO:0007669"/>
    <property type="project" value="InterPro"/>
</dbReference>
<accession>A0A381N2G1</accession>
<keyword evidence="2" id="KW-0813">Transport</keyword>
<dbReference type="SUPFAM" id="SSF53850">
    <property type="entry name" value="Periplasmic binding protein-like II"/>
    <property type="match status" value="1"/>
</dbReference>
<dbReference type="PANTHER" id="PTHR30290">
    <property type="entry name" value="PERIPLASMIC BINDING COMPONENT OF ABC TRANSPORTER"/>
    <property type="match status" value="1"/>
</dbReference>
<reference evidence="5" key="1">
    <citation type="submission" date="2018-05" db="EMBL/GenBank/DDBJ databases">
        <authorList>
            <person name="Lanie J.A."/>
            <person name="Ng W.-L."/>
            <person name="Kazmierczak K.M."/>
            <person name="Andrzejewski T.M."/>
            <person name="Davidsen T.M."/>
            <person name="Wayne K.J."/>
            <person name="Tettelin H."/>
            <person name="Glass J.I."/>
            <person name="Rusch D."/>
            <person name="Podicherti R."/>
            <person name="Tsui H.-C.T."/>
            <person name="Winkler M.E."/>
        </authorList>
    </citation>
    <scope>NUCLEOTIDE SEQUENCE</scope>
</reference>
<evidence type="ECO:0000313" key="5">
    <source>
        <dbReference type="EMBL" id="SUZ48776.1"/>
    </source>
</evidence>
<dbReference type="GO" id="GO:0015833">
    <property type="term" value="P:peptide transport"/>
    <property type="evidence" value="ECO:0007669"/>
    <property type="project" value="TreeGrafter"/>
</dbReference>
<dbReference type="InterPro" id="IPR039424">
    <property type="entry name" value="SBP_5"/>
</dbReference>
<proteinExistence type="inferred from homology"/>
<dbReference type="CDD" id="cd08517">
    <property type="entry name" value="PBP2_NikA_DppA_OppA_like_13"/>
    <property type="match status" value="1"/>
</dbReference>
<evidence type="ECO:0000256" key="2">
    <source>
        <dbReference type="ARBA" id="ARBA00022448"/>
    </source>
</evidence>
<dbReference type="InterPro" id="IPR000914">
    <property type="entry name" value="SBP_5_dom"/>
</dbReference>
<dbReference type="Gene3D" id="3.90.76.10">
    <property type="entry name" value="Dipeptide-binding Protein, Domain 1"/>
    <property type="match status" value="1"/>
</dbReference>
<comment type="similarity">
    <text evidence="1">Belongs to the bacterial solute-binding protein 5 family.</text>
</comment>
<dbReference type="PIRSF" id="PIRSF002741">
    <property type="entry name" value="MppA"/>
    <property type="match status" value="1"/>
</dbReference>
<dbReference type="GO" id="GO:1904680">
    <property type="term" value="F:peptide transmembrane transporter activity"/>
    <property type="evidence" value="ECO:0007669"/>
    <property type="project" value="TreeGrafter"/>
</dbReference>
<gene>
    <name evidence="5" type="ORF">METZ01_LOCUS1630</name>
</gene>
<keyword evidence="3" id="KW-0732">Signal</keyword>
<dbReference type="AlphaFoldDB" id="A0A381N2G1"/>
<dbReference type="Gene3D" id="3.10.105.10">
    <property type="entry name" value="Dipeptide-binding Protein, Domain 3"/>
    <property type="match status" value="1"/>
</dbReference>
<evidence type="ECO:0000256" key="1">
    <source>
        <dbReference type="ARBA" id="ARBA00005695"/>
    </source>
</evidence>
<sequence>MLGETTMRIKTIKLISLFGTLLLALSAVSVQAETPKRGGTLVWSIGTTPRHLNPAVQSGIATGAPGAQLFATLVRFDDKWNAHPYLAKSWQTSADGLAVTFNLVEGATFHDGTPITSKDVAFSIKTIKANHPFKTMFRAVSSVETPNANTVVFKLSQPHPALMLALSSQLGSIIPEHIYGDGQDPKKHPRNSKDVVGSGPFKLIEFVRDQHIIMERYENFFIEGRPYLDKLVIRIIKDPSARSLGRENGEIHLSAFESTPQDILHSKNVSHLTATDQGYAAIGPITWLAFNTKKKPTSDKRVRQAIAYAVDRNFLVNAVMMGTSRPAYTGIHPDSIFHEPNVARYDLDLDKANAMLDEAGYARGADGMRFPLTIDFGWPSAKPMAEYMKPQLKKIGIDVTVRTSAGFPAWAKTVSTWDFDMTVDVVFNWGDPVIGVHRTYLCNNAKNGVIWSNTQQYCNPKVDAILAKAGQENDQQKRIALYSSAQKIIADDVPIYFTDTVPYHTIFNHTKVGNPPATIWGTCSPLDEVYLKN</sequence>
<dbReference type="Pfam" id="PF00496">
    <property type="entry name" value="SBP_bac_5"/>
    <property type="match status" value="1"/>
</dbReference>
<name>A0A381N2G1_9ZZZZ</name>
<feature type="domain" description="Solute-binding protein family 5" evidence="4">
    <location>
        <begin position="83"/>
        <end position="445"/>
    </location>
</feature>
<dbReference type="InterPro" id="IPR030678">
    <property type="entry name" value="Peptide/Ni-bd"/>
</dbReference>
<dbReference type="GO" id="GO:0042597">
    <property type="term" value="C:periplasmic space"/>
    <property type="evidence" value="ECO:0007669"/>
    <property type="project" value="UniProtKB-ARBA"/>
</dbReference>
<dbReference type="PANTHER" id="PTHR30290:SF9">
    <property type="entry name" value="OLIGOPEPTIDE-BINDING PROTEIN APPA"/>
    <property type="match status" value="1"/>
</dbReference>
<dbReference type="Gene3D" id="3.40.190.10">
    <property type="entry name" value="Periplasmic binding protein-like II"/>
    <property type="match status" value="1"/>
</dbReference>